<evidence type="ECO:0008006" key="5">
    <source>
        <dbReference type="Google" id="ProtNLM"/>
    </source>
</evidence>
<comment type="caution">
    <text evidence="2">The sequence shown here is derived from an EMBL/GenBank/DDBJ whole genome shotgun (WGS) entry which is preliminary data.</text>
</comment>
<reference evidence="1" key="4">
    <citation type="submission" date="2024-05" db="EMBL/GenBank/DDBJ databases">
        <authorList>
            <person name="Sun Q."/>
            <person name="Zhou Y."/>
        </authorList>
    </citation>
    <scope>NUCLEOTIDE SEQUENCE</scope>
    <source>
        <strain evidence="1">CGMCC 4.5581</strain>
    </source>
</reference>
<dbReference type="AlphaFoldDB" id="A0A846LXM1"/>
<dbReference type="RefSeq" id="WP_166757796.1">
    <property type="nucleotide sequence ID" value="NZ_BAABJU010000047.1"/>
</dbReference>
<protein>
    <recommendedName>
        <fullName evidence="5">Sigma-70 family RNA polymerase sigma factor</fullName>
    </recommendedName>
</protein>
<sequence length="286" mass="30507">MSSSSSPLSGRNGGAALSGGIFGQLIDEWARLCQLPSTARQLRRWSTTEDALVGFTSLQQLVTAIDEGTREEDDIWLGALIRLAQSGQTMAGRTVLQAMLPKLTRFSHTTRPTRECTEPEDHRHVIVASFWTVLSNYPIHRRTSRVAAGLALDTLHALTADTRSAAVEIPVDADALDHWADNLCEVEQGALRGDDELSSDADLLEVIAWGIDSGALSGDDAAVLARVYLPEESKAGSAAIAAELGLSPAALRQRCSRARRRLIAAVQADALGLTAAPARVGEASFA</sequence>
<evidence type="ECO:0000313" key="1">
    <source>
        <dbReference type="EMBL" id="GGL84823.1"/>
    </source>
</evidence>
<gene>
    <name evidence="2" type="ORF">FB380_004759</name>
    <name evidence="1" type="ORF">GCM10011589_46580</name>
</gene>
<organism evidence="2 3">
    <name type="scientific">Modestobacter marinus</name>
    <dbReference type="NCBI Taxonomy" id="477641"/>
    <lineage>
        <taxon>Bacteria</taxon>
        <taxon>Bacillati</taxon>
        <taxon>Actinomycetota</taxon>
        <taxon>Actinomycetes</taxon>
        <taxon>Geodermatophilales</taxon>
        <taxon>Geodermatophilaceae</taxon>
        <taxon>Modestobacter</taxon>
    </lineage>
</organism>
<reference evidence="4" key="2">
    <citation type="journal article" date="2019" name="Int. J. Syst. Evol. Microbiol.">
        <title>The Global Catalogue of Microorganisms (GCM) 10K type strain sequencing project: providing services to taxonomists for standard genome sequencing and annotation.</title>
        <authorList>
            <consortium name="The Broad Institute Genomics Platform"/>
            <consortium name="The Broad Institute Genome Sequencing Center for Infectious Disease"/>
            <person name="Wu L."/>
            <person name="Ma J."/>
        </authorList>
    </citation>
    <scope>NUCLEOTIDE SEQUENCE [LARGE SCALE GENOMIC DNA]</scope>
    <source>
        <strain evidence="4">CGMCC 4.5581</strain>
    </source>
</reference>
<evidence type="ECO:0000313" key="4">
    <source>
        <dbReference type="Proteomes" id="UP000648663"/>
    </source>
</evidence>
<dbReference type="Proteomes" id="UP000552836">
    <property type="component" value="Unassembled WGS sequence"/>
</dbReference>
<dbReference type="Proteomes" id="UP000648663">
    <property type="component" value="Unassembled WGS sequence"/>
</dbReference>
<proteinExistence type="predicted"/>
<reference evidence="2 3" key="3">
    <citation type="submission" date="2020-02" db="EMBL/GenBank/DDBJ databases">
        <title>Sequencing the genomes of 1000 actinobacteria strains.</title>
        <authorList>
            <person name="Klenk H.-P."/>
        </authorList>
    </citation>
    <scope>NUCLEOTIDE SEQUENCE [LARGE SCALE GENOMIC DNA]</scope>
    <source>
        <strain evidence="2 3">DSM 45201</strain>
    </source>
</reference>
<dbReference type="EMBL" id="JAAMPA010000005">
    <property type="protein sequence ID" value="NIH70248.1"/>
    <property type="molecule type" value="Genomic_DNA"/>
</dbReference>
<keyword evidence="4" id="KW-1185">Reference proteome</keyword>
<name>A0A846LXM1_9ACTN</name>
<dbReference type="EMBL" id="BMMI01000015">
    <property type="protein sequence ID" value="GGL84823.1"/>
    <property type="molecule type" value="Genomic_DNA"/>
</dbReference>
<reference evidence="1" key="1">
    <citation type="journal article" date="2014" name="Int. J. Syst. Evol. Microbiol.">
        <title>Complete genome of a new Firmicutes species belonging to the dominant human colonic microbiota ('Ruminococcus bicirculans') reveals two chromosomes and a selective capacity to utilize plant glucans.</title>
        <authorList>
            <consortium name="NISC Comparative Sequencing Program"/>
            <person name="Wegmann U."/>
            <person name="Louis P."/>
            <person name="Goesmann A."/>
            <person name="Henrissat B."/>
            <person name="Duncan S.H."/>
            <person name="Flint H.J."/>
        </authorList>
    </citation>
    <scope>NUCLEOTIDE SEQUENCE</scope>
    <source>
        <strain evidence="1">CGMCC 4.5581</strain>
    </source>
</reference>
<evidence type="ECO:0000313" key="2">
    <source>
        <dbReference type="EMBL" id="NIH70248.1"/>
    </source>
</evidence>
<evidence type="ECO:0000313" key="3">
    <source>
        <dbReference type="Proteomes" id="UP000552836"/>
    </source>
</evidence>
<accession>A0A846LXM1</accession>